<sequence>QEKATEMLYKLGLDYSSRRDLESRWSIRNSSKSGENHRILFQWYEWERQAPYPFTACLAHVEIIEKGNGVVTWIAGVLDHNDGCRSSFLERRPPVPLHEHIYEVALEQLRKLKWCKVIDKNQEMITSKSYHGMDQYDPATANVRYLFLPSDHASLYRKAAKSIGIDARQLPQVNIEEWLTPESPRYNPQLAGAVFHYSARIEAEDRFEICISTPEMDDAARKYAHHSQFILDGTFGICSSRLLLFIALAVDEDRKGLPIALFLFSASTKAKATHASYDTNILTRLLLAWKNSLENKFGSFQPYSCITDTDTKERGAVIAVWPQMILLICRF</sequence>
<comment type="caution">
    <text evidence="1">The sequence shown here is derived from an EMBL/GenBank/DDBJ whole genome shotgun (WGS) entry which is preliminary data.</text>
</comment>
<gene>
    <name evidence="1" type="ORF">F5878DRAFT_502514</name>
</gene>
<dbReference type="Proteomes" id="UP001163846">
    <property type="component" value="Unassembled WGS sequence"/>
</dbReference>
<dbReference type="EMBL" id="MU806316">
    <property type="protein sequence ID" value="KAJ3836483.1"/>
    <property type="molecule type" value="Genomic_DNA"/>
</dbReference>
<keyword evidence="2" id="KW-1185">Reference proteome</keyword>
<proteinExistence type="predicted"/>
<organism evidence="1 2">
    <name type="scientific">Lentinula raphanica</name>
    <dbReference type="NCBI Taxonomy" id="153919"/>
    <lineage>
        <taxon>Eukaryota</taxon>
        <taxon>Fungi</taxon>
        <taxon>Dikarya</taxon>
        <taxon>Basidiomycota</taxon>
        <taxon>Agaricomycotina</taxon>
        <taxon>Agaricomycetes</taxon>
        <taxon>Agaricomycetidae</taxon>
        <taxon>Agaricales</taxon>
        <taxon>Marasmiineae</taxon>
        <taxon>Omphalotaceae</taxon>
        <taxon>Lentinula</taxon>
    </lineage>
</organism>
<evidence type="ECO:0008006" key="3">
    <source>
        <dbReference type="Google" id="ProtNLM"/>
    </source>
</evidence>
<feature type="non-terminal residue" evidence="1">
    <location>
        <position position="331"/>
    </location>
</feature>
<protein>
    <recommendedName>
        <fullName evidence="3">MULE transposase domain-containing protein</fullName>
    </recommendedName>
</protein>
<evidence type="ECO:0000313" key="1">
    <source>
        <dbReference type="EMBL" id="KAJ3836483.1"/>
    </source>
</evidence>
<dbReference type="AlphaFoldDB" id="A0AA38P523"/>
<name>A0AA38P523_9AGAR</name>
<feature type="non-terminal residue" evidence="1">
    <location>
        <position position="1"/>
    </location>
</feature>
<reference evidence="1" key="1">
    <citation type="submission" date="2022-08" db="EMBL/GenBank/DDBJ databases">
        <authorList>
            <consortium name="DOE Joint Genome Institute"/>
            <person name="Min B."/>
            <person name="Riley R."/>
            <person name="Sierra-Patev S."/>
            <person name="Naranjo-Ortiz M."/>
            <person name="Looney B."/>
            <person name="Konkel Z."/>
            <person name="Slot J.C."/>
            <person name="Sakamoto Y."/>
            <person name="Steenwyk J.L."/>
            <person name="Rokas A."/>
            <person name="Carro J."/>
            <person name="Camarero S."/>
            <person name="Ferreira P."/>
            <person name="Molpeceres G."/>
            <person name="Ruiz-Duenas F.J."/>
            <person name="Serrano A."/>
            <person name="Henrissat B."/>
            <person name="Drula E."/>
            <person name="Hughes K.W."/>
            <person name="Mata J.L."/>
            <person name="Ishikawa N.K."/>
            <person name="Vargas-Isla R."/>
            <person name="Ushijima S."/>
            <person name="Smith C.A."/>
            <person name="Ahrendt S."/>
            <person name="Andreopoulos W."/>
            <person name="He G."/>
            <person name="Labutti K."/>
            <person name="Lipzen A."/>
            <person name="Ng V."/>
            <person name="Sandor L."/>
            <person name="Barry K."/>
            <person name="Martinez A.T."/>
            <person name="Xiao Y."/>
            <person name="Gibbons J.G."/>
            <person name="Terashima K."/>
            <person name="Hibbett D.S."/>
            <person name="Grigoriev I.V."/>
        </authorList>
    </citation>
    <scope>NUCLEOTIDE SEQUENCE</scope>
    <source>
        <strain evidence="1">TFB9207</strain>
    </source>
</reference>
<accession>A0AA38P523</accession>
<evidence type="ECO:0000313" key="2">
    <source>
        <dbReference type="Proteomes" id="UP001163846"/>
    </source>
</evidence>